<dbReference type="PANTHER" id="PTHR31953">
    <property type="entry name" value="BETA-FRUCTOFURANOSIDASE, INSOLUBLE ISOENZYME CWINV1-RELATED"/>
    <property type="match status" value="1"/>
</dbReference>
<dbReference type="InterPro" id="IPR001362">
    <property type="entry name" value="Glyco_hydro_32"/>
</dbReference>
<dbReference type="Gene3D" id="2.60.120.560">
    <property type="entry name" value="Exo-inulinase, domain 1"/>
    <property type="match status" value="1"/>
</dbReference>
<dbReference type="Pfam" id="PF00251">
    <property type="entry name" value="Glyco_hydro_32N"/>
    <property type="match status" value="1"/>
</dbReference>
<dbReference type="AlphaFoldDB" id="A0A803MXT4"/>
<dbReference type="InterPro" id="IPR023296">
    <property type="entry name" value="Glyco_hydro_beta-prop_sf"/>
</dbReference>
<evidence type="ECO:0008006" key="8">
    <source>
        <dbReference type="Google" id="ProtNLM"/>
    </source>
</evidence>
<name>A0A803MXT4_CHEQI</name>
<evidence type="ECO:0000256" key="1">
    <source>
        <dbReference type="ARBA" id="ARBA00009902"/>
    </source>
</evidence>
<reference evidence="6" key="1">
    <citation type="journal article" date="2017" name="Nature">
        <title>The genome of Chenopodium quinoa.</title>
        <authorList>
            <person name="Jarvis D.E."/>
            <person name="Ho Y.S."/>
            <person name="Lightfoot D.J."/>
            <person name="Schmoeckel S.M."/>
            <person name="Li B."/>
            <person name="Borm T.J.A."/>
            <person name="Ohyanagi H."/>
            <person name="Mineta K."/>
            <person name="Michell C.T."/>
            <person name="Saber N."/>
            <person name="Kharbatia N.M."/>
            <person name="Rupper R.R."/>
            <person name="Sharp A.R."/>
            <person name="Dally N."/>
            <person name="Boughton B.A."/>
            <person name="Woo Y.H."/>
            <person name="Gao G."/>
            <person name="Schijlen E.G.W.M."/>
            <person name="Guo X."/>
            <person name="Momin A.A."/>
            <person name="Negrao S."/>
            <person name="Al-Babili S."/>
            <person name="Gehring C."/>
            <person name="Roessner U."/>
            <person name="Jung C."/>
            <person name="Murphy K."/>
            <person name="Arold S.T."/>
            <person name="Gojobori T."/>
            <person name="van der Linden C.G."/>
            <person name="van Loo E.N."/>
            <person name="Jellen E.N."/>
            <person name="Maughan P.J."/>
            <person name="Tester M."/>
        </authorList>
    </citation>
    <scope>NUCLEOTIDE SEQUENCE [LARGE SCALE GENOMIC DNA]</scope>
    <source>
        <strain evidence="6">cv. PI 614886</strain>
    </source>
</reference>
<feature type="domain" description="Glycosyl hydrolase family 32 N-terminal" evidence="4">
    <location>
        <begin position="194"/>
        <end position="437"/>
    </location>
</feature>
<comment type="similarity">
    <text evidence="1">Belongs to the glycosyl hydrolase 32 family.</text>
</comment>
<dbReference type="Gramene" id="AUR62037014-RA">
    <property type="protein sequence ID" value="AUR62037014-RA:cds"/>
    <property type="gene ID" value="AUR62037014"/>
</dbReference>
<proteinExistence type="inferred from homology"/>
<evidence type="ECO:0000313" key="7">
    <source>
        <dbReference type="Proteomes" id="UP000596660"/>
    </source>
</evidence>
<keyword evidence="3" id="KW-0326">Glycosidase</keyword>
<evidence type="ECO:0000256" key="3">
    <source>
        <dbReference type="ARBA" id="ARBA00023295"/>
    </source>
</evidence>
<dbReference type="EnsemblPlants" id="AUR62037014-RA">
    <property type="protein sequence ID" value="AUR62037014-RA:cds"/>
    <property type="gene ID" value="AUR62037014"/>
</dbReference>
<organism evidence="6 7">
    <name type="scientific">Chenopodium quinoa</name>
    <name type="common">Quinoa</name>
    <dbReference type="NCBI Taxonomy" id="63459"/>
    <lineage>
        <taxon>Eukaryota</taxon>
        <taxon>Viridiplantae</taxon>
        <taxon>Streptophyta</taxon>
        <taxon>Embryophyta</taxon>
        <taxon>Tracheophyta</taxon>
        <taxon>Spermatophyta</taxon>
        <taxon>Magnoliopsida</taxon>
        <taxon>eudicotyledons</taxon>
        <taxon>Gunneridae</taxon>
        <taxon>Pentapetalae</taxon>
        <taxon>Caryophyllales</taxon>
        <taxon>Chenopodiaceae</taxon>
        <taxon>Chenopodioideae</taxon>
        <taxon>Atripliceae</taxon>
        <taxon>Chenopodium</taxon>
    </lineage>
</organism>
<keyword evidence="7" id="KW-1185">Reference proteome</keyword>
<dbReference type="CDD" id="cd18624">
    <property type="entry name" value="GH32_Fruct1-like"/>
    <property type="match status" value="1"/>
</dbReference>
<reference evidence="6" key="2">
    <citation type="submission" date="2021-03" db="UniProtKB">
        <authorList>
            <consortium name="EnsemblPlants"/>
        </authorList>
    </citation>
    <scope>IDENTIFICATION</scope>
</reference>
<dbReference type="GO" id="GO:0004553">
    <property type="term" value="F:hydrolase activity, hydrolyzing O-glycosyl compounds"/>
    <property type="evidence" value="ECO:0007669"/>
    <property type="project" value="InterPro"/>
</dbReference>
<accession>A0A803MXT4</accession>
<dbReference type="SUPFAM" id="SSF75005">
    <property type="entry name" value="Arabinanase/levansucrase/invertase"/>
    <property type="match status" value="1"/>
</dbReference>
<sequence length="607" mass="69365">MDGKEILAHQVRDDPSMGDLLYWGGSLKGRFTIKSAIKIIRGDDDAPADGSWELVWNLRVLQRVKVLLWLILHDRLMHNVNRFKRDLTNDPKCKVCPEHDETMAHVLRDCRAAREIWKQERNEMSPEIWPSYFALAIWWIWKWRCNVAFDKGDENPIDIRTFLLARFEETWRVLGDGEQNPNATSGQRVEALIRWLAPPVGPMYYKGLYHLFYQYNPWGSTWGNIVWAHSVSRDLINWEALEPALHESKPFDINGVWSGSATILPGNRPVILYTGLTATSVQVQNVAIPANLSDPYLRKWVKSNYNPIITPTSDVNTSLFRDLTTAWWSQGYWHIVVGSRRKHRGMAYLYKSRDFKKWTKAKHPLHSAPNTGMWECPDFFPVSTRGKNGLDTSTTGSNVKHVLKVSLDVTRFEYYTIGKYDANKGRYVPDNAKIDGWNGLRFDYDITALKGWAGIQAIPRSIWLDPKGKQLVQWPVEEVERLRANKVELNNRPLKSGNRFEIKGITTVQADVEVTFKIPNLEKADIFNSNWVDPQDLCIQMGSNVRGNNRDIVYDGGGSYGIVETAFCAEAKACLGALTWALAKGFKRIAMYTDCAALVVGVILLFL</sequence>
<dbReference type="InterPro" id="IPR026960">
    <property type="entry name" value="RVT-Znf"/>
</dbReference>
<dbReference type="SMART" id="SM00640">
    <property type="entry name" value="Glyco_32"/>
    <property type="match status" value="1"/>
</dbReference>
<feature type="domain" description="Reverse transcriptase zinc-binding" evidence="5">
    <location>
        <begin position="31"/>
        <end position="117"/>
    </location>
</feature>
<dbReference type="Proteomes" id="UP000596660">
    <property type="component" value="Unplaced"/>
</dbReference>
<dbReference type="InterPro" id="IPR013148">
    <property type="entry name" value="Glyco_hydro_32_N"/>
</dbReference>
<evidence type="ECO:0000313" key="6">
    <source>
        <dbReference type="EnsemblPlants" id="AUR62037014-RA:cds"/>
    </source>
</evidence>
<dbReference type="Pfam" id="PF13966">
    <property type="entry name" value="zf-RVT"/>
    <property type="match status" value="1"/>
</dbReference>
<dbReference type="Gene3D" id="2.115.10.20">
    <property type="entry name" value="Glycosyl hydrolase domain, family 43"/>
    <property type="match status" value="1"/>
</dbReference>
<evidence type="ECO:0000256" key="2">
    <source>
        <dbReference type="ARBA" id="ARBA00022801"/>
    </source>
</evidence>
<dbReference type="InterPro" id="IPR050551">
    <property type="entry name" value="Fructan_Metab_Enzymes"/>
</dbReference>
<keyword evidence="2" id="KW-0378">Hydrolase</keyword>
<evidence type="ECO:0000259" key="5">
    <source>
        <dbReference type="Pfam" id="PF13966"/>
    </source>
</evidence>
<evidence type="ECO:0000259" key="4">
    <source>
        <dbReference type="Pfam" id="PF00251"/>
    </source>
</evidence>
<dbReference type="GO" id="GO:0005975">
    <property type="term" value="P:carbohydrate metabolic process"/>
    <property type="evidence" value="ECO:0007669"/>
    <property type="project" value="InterPro"/>
</dbReference>
<protein>
    <recommendedName>
        <fullName evidence="8">Reverse transcriptase zinc-binding domain-containing protein</fullName>
    </recommendedName>
</protein>